<feature type="transmembrane region" description="Helical" evidence="6">
    <location>
        <begin position="511"/>
        <end position="534"/>
    </location>
</feature>
<evidence type="ECO:0000313" key="10">
    <source>
        <dbReference type="Proteomes" id="UP000749293"/>
    </source>
</evidence>
<sequence>MAATQGRRNDGAVEGNFGIDYVLHYKIPAREHADAEAAFVQLMTDLHQVGLDTQVRNGPDSSLFVFIKLASEDVLAQNVYHARVQDWLQGIRSSLPDKDVGATLGDEPITEAERSRLVYLMLSRPPSEGGAGILPRSGRWRYVDSLFPLHNNEFNKAWLKKWSTKYLLDQDDLDEIRDKFGETVAFYFAFVRSYFLLLLFPAGLGLTAWLFLGQFSVAYAMLSCLWCVFFFEFWKKKEVDLAVLWGVRNVSNISHPRPEFEWDREAEDPVTGEPVKVYSHLKRLRVQLLQIPFALICIGLLGGLVIACNSLEVFINEVYSGGGKAILALIPTIIISTATPALSALLMRGAEVLTEMENYPTVDGHRAALIQKQFVLNFITFYMPLLFTAFVYIPFSHVLKPFLEFWSKTAQAVTFSEKPLPTKQLRMDPGRISRQMFGLTVTGQVVNLGMEVVLPWVTRKASAKAKELQTKEDPAARDHPEETDLMQRVRHECGLDIYDVSVDYREMVIQFGYLSMFSVAWPLASVCFIVNNWVELRSDALKIAVGSRRPIPWRCDSIGPWLTALGFLSWLGSITSSAIVFLCSRPPDGELSTASKITLAGFLTSVLFAEHFYFAVQMTVDYVMSKMESPGLQKERRERFHLKRQLLGEGQLQTVRRTAPSSAPRTASVGAATGADASGITRQSLEDEAREQSLKGHGTDEELFWLRQRSTDESITIGRQIIQELVQEETGSPEKAAPEPSPKAE</sequence>
<dbReference type="OrthoDB" id="296386at2759"/>
<feature type="transmembrane region" description="Helical" evidence="6">
    <location>
        <begin position="184"/>
        <end position="202"/>
    </location>
</feature>
<feature type="transmembrane region" description="Helical" evidence="6">
    <location>
        <begin position="558"/>
        <end position="582"/>
    </location>
</feature>
<dbReference type="InterPro" id="IPR049456">
    <property type="entry name" value="Anoctamin_N_fung"/>
</dbReference>
<protein>
    <submittedName>
        <fullName evidence="9">Anoctamin-10</fullName>
    </submittedName>
</protein>
<comment type="caution">
    <text evidence="9">The sequence shown here is derived from an EMBL/GenBank/DDBJ whole genome shotgun (WGS) entry which is preliminary data.</text>
</comment>
<proteinExistence type="predicted"/>
<feature type="transmembrane region" description="Helical" evidence="6">
    <location>
        <begin position="288"/>
        <end position="306"/>
    </location>
</feature>
<feature type="transmembrane region" description="Helical" evidence="6">
    <location>
        <begin position="326"/>
        <end position="347"/>
    </location>
</feature>
<dbReference type="InterPro" id="IPR007632">
    <property type="entry name" value="Anoctamin"/>
</dbReference>
<dbReference type="GO" id="GO:0016020">
    <property type="term" value="C:membrane"/>
    <property type="evidence" value="ECO:0007669"/>
    <property type="project" value="UniProtKB-SubCell"/>
</dbReference>
<feature type="compositionally biased region" description="Polar residues" evidence="5">
    <location>
        <begin position="653"/>
        <end position="665"/>
    </location>
</feature>
<dbReference type="Proteomes" id="UP000749293">
    <property type="component" value="Unassembled WGS sequence"/>
</dbReference>
<evidence type="ECO:0000256" key="6">
    <source>
        <dbReference type="SAM" id="Phobius"/>
    </source>
</evidence>
<dbReference type="GO" id="GO:0032541">
    <property type="term" value="C:cortical endoplasmic reticulum"/>
    <property type="evidence" value="ECO:0007669"/>
    <property type="project" value="TreeGrafter"/>
</dbReference>
<feature type="region of interest" description="Disordered" evidence="5">
    <location>
        <begin position="720"/>
        <end position="745"/>
    </location>
</feature>
<dbReference type="GO" id="GO:0005254">
    <property type="term" value="F:chloride channel activity"/>
    <property type="evidence" value="ECO:0007669"/>
    <property type="project" value="TreeGrafter"/>
</dbReference>
<evidence type="ECO:0000256" key="4">
    <source>
        <dbReference type="ARBA" id="ARBA00023136"/>
    </source>
</evidence>
<keyword evidence="2 6" id="KW-0812">Transmembrane</keyword>
<gene>
    <name evidence="9" type="ORF">GMORB2_0359</name>
</gene>
<evidence type="ECO:0000256" key="3">
    <source>
        <dbReference type="ARBA" id="ARBA00022989"/>
    </source>
</evidence>
<evidence type="ECO:0000259" key="7">
    <source>
        <dbReference type="Pfam" id="PF04547"/>
    </source>
</evidence>
<keyword evidence="10" id="KW-1185">Reference proteome</keyword>
<feature type="transmembrane region" description="Helical" evidence="6">
    <location>
        <begin position="208"/>
        <end position="231"/>
    </location>
</feature>
<feature type="transmembrane region" description="Helical" evidence="6">
    <location>
        <begin position="374"/>
        <end position="395"/>
    </location>
</feature>
<dbReference type="PANTHER" id="PTHR12308:SF73">
    <property type="entry name" value="ANOCTAMIN"/>
    <property type="match status" value="1"/>
</dbReference>
<evidence type="ECO:0000256" key="2">
    <source>
        <dbReference type="ARBA" id="ARBA00022692"/>
    </source>
</evidence>
<feature type="domain" description="Anoctamin transmembrane" evidence="7">
    <location>
        <begin position="176"/>
        <end position="638"/>
    </location>
</feature>
<dbReference type="InterPro" id="IPR049452">
    <property type="entry name" value="Anoctamin_TM"/>
</dbReference>
<dbReference type="GeneID" id="55966589"/>
<evidence type="ECO:0000256" key="5">
    <source>
        <dbReference type="SAM" id="MobiDB-lite"/>
    </source>
</evidence>
<feature type="transmembrane region" description="Helical" evidence="6">
    <location>
        <begin position="594"/>
        <end position="616"/>
    </location>
</feature>
<dbReference type="AlphaFoldDB" id="A0A9P4Z0T8"/>
<evidence type="ECO:0000256" key="1">
    <source>
        <dbReference type="ARBA" id="ARBA00004141"/>
    </source>
</evidence>
<organism evidence="9 10">
    <name type="scientific">Geosmithia morbida</name>
    <dbReference type="NCBI Taxonomy" id="1094350"/>
    <lineage>
        <taxon>Eukaryota</taxon>
        <taxon>Fungi</taxon>
        <taxon>Dikarya</taxon>
        <taxon>Ascomycota</taxon>
        <taxon>Pezizomycotina</taxon>
        <taxon>Sordariomycetes</taxon>
        <taxon>Hypocreomycetidae</taxon>
        <taxon>Hypocreales</taxon>
        <taxon>Bionectriaceae</taxon>
        <taxon>Geosmithia</taxon>
    </lineage>
</organism>
<dbReference type="PANTHER" id="PTHR12308">
    <property type="entry name" value="ANOCTAMIN"/>
    <property type="match status" value="1"/>
</dbReference>
<accession>A0A9P4Z0T8</accession>
<comment type="subcellular location">
    <subcellularLocation>
        <location evidence="1">Membrane</location>
        <topology evidence="1">Multi-pass membrane protein</topology>
    </subcellularLocation>
</comment>
<feature type="compositionally biased region" description="Basic and acidic residues" evidence="5">
    <location>
        <begin position="684"/>
        <end position="700"/>
    </location>
</feature>
<reference evidence="9" key="1">
    <citation type="submission" date="2020-03" db="EMBL/GenBank/DDBJ databases">
        <title>Site-based positive gene gene selection in Geosmithia morbida across the United States reveals a broad range of putative effectors and factors for local host and environmental adapation.</title>
        <authorList>
            <person name="Onufrak A."/>
            <person name="Murdoch R.W."/>
            <person name="Gazis R."/>
            <person name="Huff M."/>
            <person name="Staton M."/>
            <person name="Klingeman W."/>
            <person name="Hadziabdic D."/>
        </authorList>
    </citation>
    <scope>NUCLEOTIDE SEQUENCE</scope>
    <source>
        <strain evidence="9">1262</strain>
    </source>
</reference>
<dbReference type="Pfam" id="PF04547">
    <property type="entry name" value="Anoctamin"/>
    <property type="match status" value="1"/>
</dbReference>
<dbReference type="RefSeq" id="XP_035325275.1">
    <property type="nucleotide sequence ID" value="XM_035462345.1"/>
</dbReference>
<dbReference type="EMBL" id="JAANYQ010000001">
    <property type="protein sequence ID" value="KAF4126623.1"/>
    <property type="molecule type" value="Genomic_DNA"/>
</dbReference>
<keyword evidence="3 6" id="KW-1133">Transmembrane helix</keyword>
<evidence type="ECO:0000313" key="9">
    <source>
        <dbReference type="EMBL" id="KAF4126623.1"/>
    </source>
</evidence>
<feature type="region of interest" description="Disordered" evidence="5">
    <location>
        <begin position="653"/>
        <end position="707"/>
    </location>
</feature>
<name>A0A9P4Z0T8_9HYPO</name>
<feature type="domain" description="Anoctamin alpha-beta plait" evidence="8">
    <location>
        <begin position="19"/>
        <end position="143"/>
    </location>
</feature>
<dbReference type="Pfam" id="PF20877">
    <property type="entry name" value="Anoctamin_N"/>
    <property type="match status" value="1"/>
</dbReference>
<keyword evidence="4 6" id="KW-0472">Membrane</keyword>
<evidence type="ECO:0000259" key="8">
    <source>
        <dbReference type="Pfam" id="PF20877"/>
    </source>
</evidence>